<comment type="caution">
    <text evidence="1">The sequence shown here is derived from an EMBL/GenBank/DDBJ whole genome shotgun (WGS) entry which is preliminary data.</text>
</comment>
<reference evidence="1" key="1">
    <citation type="submission" date="2022-05" db="EMBL/GenBank/DDBJ databases">
        <title>Chromosome-level genome of Chaenocephalus aceratus.</title>
        <authorList>
            <person name="Park H."/>
        </authorList>
    </citation>
    <scope>NUCLEOTIDE SEQUENCE</scope>
    <source>
        <strain evidence="1">KU_202001</strain>
    </source>
</reference>
<gene>
    <name evidence="1" type="ORF">KUCAC02_025442</name>
</gene>
<proteinExistence type="predicted"/>
<evidence type="ECO:0000313" key="2">
    <source>
        <dbReference type="Proteomes" id="UP001057452"/>
    </source>
</evidence>
<dbReference type="Proteomes" id="UP001057452">
    <property type="component" value="Chromosome 15"/>
</dbReference>
<name>A0ACB9VTZ5_CHAAC</name>
<sequence>MCGCSEVEPEAEQLYRQVLANMEDAASLTGHAMLSLSQLLENIWAWLADALR</sequence>
<protein>
    <submittedName>
        <fullName evidence="1">Uncharacterized protein</fullName>
    </submittedName>
</protein>
<keyword evidence="2" id="KW-1185">Reference proteome</keyword>
<accession>A0ACB9VTZ5</accession>
<evidence type="ECO:0000313" key="1">
    <source>
        <dbReference type="EMBL" id="KAI4803794.1"/>
    </source>
</evidence>
<dbReference type="EMBL" id="CM043799">
    <property type="protein sequence ID" value="KAI4803794.1"/>
    <property type="molecule type" value="Genomic_DNA"/>
</dbReference>
<organism evidence="1 2">
    <name type="scientific">Chaenocephalus aceratus</name>
    <name type="common">Blackfin icefish</name>
    <name type="synonym">Chaenichthys aceratus</name>
    <dbReference type="NCBI Taxonomy" id="36190"/>
    <lineage>
        <taxon>Eukaryota</taxon>
        <taxon>Metazoa</taxon>
        <taxon>Chordata</taxon>
        <taxon>Craniata</taxon>
        <taxon>Vertebrata</taxon>
        <taxon>Euteleostomi</taxon>
        <taxon>Actinopterygii</taxon>
        <taxon>Neopterygii</taxon>
        <taxon>Teleostei</taxon>
        <taxon>Neoteleostei</taxon>
        <taxon>Acanthomorphata</taxon>
        <taxon>Eupercaria</taxon>
        <taxon>Perciformes</taxon>
        <taxon>Notothenioidei</taxon>
        <taxon>Channichthyidae</taxon>
        <taxon>Chaenocephalus</taxon>
    </lineage>
</organism>